<name>A0ABR2KDV7_9EUKA</name>
<comment type="caution">
    <text evidence="2">The sequence shown here is derived from an EMBL/GenBank/DDBJ whole genome shotgun (WGS) entry which is preliminary data.</text>
</comment>
<sequence>MHRKENCSIPRLDLLDQSRSYIQHTEKLKKMKPSINTSYIEPVHHFSVAHKEKEKEWEYADSISKMCYSQIQASKSSKGNFKKKRSISSFPTSRKNSCIYSKDYYPNISQINQSQRPQFNIRTNIYPSSPKGGIYNYPASFDSTSLSASGMMSPNFSSKPLIDEDGSILTDSPSIFLTQEKKMDCSKYQYANLDDPKVKQKIEEDKFEVSVKKGMKFVEFSCEPKNKNANSKDGIASRLNSRFRKSFYLGSTDVVNGPIYEKDAHETKNRQKPELYSIQCDAKFNFTSSPKRNIDKNKTVASRKVNAKSRKHQLINNFENTYKYETKKKWSVKLKILPSLFYESVLPNEQISITWVDQKDLLSQDELDNYENGIHNGFIKGHETPIDKFESNASSSTQTAVDFTFYDDDEIKPIHLAQSPLDVFESFELELSISQHVLDLPLNDTYQSENDEFENKNASEKEIPEFSKSQNGSNLNEVKNDHNEPLPTALIKANEEINDNNPNYEYSYYSDYEEI</sequence>
<feature type="compositionally biased region" description="Polar residues" evidence="1">
    <location>
        <begin position="467"/>
        <end position="477"/>
    </location>
</feature>
<proteinExistence type="predicted"/>
<accession>A0ABR2KDV7</accession>
<reference evidence="2 3" key="1">
    <citation type="submission" date="2024-04" db="EMBL/GenBank/DDBJ databases">
        <title>Tritrichomonas musculus Genome.</title>
        <authorList>
            <person name="Alves-Ferreira E."/>
            <person name="Grigg M."/>
            <person name="Lorenzi H."/>
            <person name="Galac M."/>
        </authorList>
    </citation>
    <scope>NUCLEOTIDE SEQUENCE [LARGE SCALE GENOMIC DNA]</scope>
    <source>
        <strain evidence="2 3">EAF2021</strain>
    </source>
</reference>
<feature type="compositionally biased region" description="Basic and acidic residues" evidence="1">
    <location>
        <begin position="453"/>
        <end position="465"/>
    </location>
</feature>
<evidence type="ECO:0000313" key="2">
    <source>
        <dbReference type="EMBL" id="KAK8889297.1"/>
    </source>
</evidence>
<evidence type="ECO:0000256" key="1">
    <source>
        <dbReference type="SAM" id="MobiDB-lite"/>
    </source>
</evidence>
<evidence type="ECO:0000313" key="3">
    <source>
        <dbReference type="Proteomes" id="UP001470230"/>
    </source>
</evidence>
<dbReference type="Proteomes" id="UP001470230">
    <property type="component" value="Unassembled WGS sequence"/>
</dbReference>
<organism evidence="2 3">
    <name type="scientific">Tritrichomonas musculus</name>
    <dbReference type="NCBI Taxonomy" id="1915356"/>
    <lineage>
        <taxon>Eukaryota</taxon>
        <taxon>Metamonada</taxon>
        <taxon>Parabasalia</taxon>
        <taxon>Tritrichomonadida</taxon>
        <taxon>Tritrichomonadidae</taxon>
        <taxon>Tritrichomonas</taxon>
    </lineage>
</organism>
<dbReference type="EMBL" id="JAPFFF010000005">
    <property type="protein sequence ID" value="KAK8889297.1"/>
    <property type="molecule type" value="Genomic_DNA"/>
</dbReference>
<keyword evidence="3" id="KW-1185">Reference proteome</keyword>
<gene>
    <name evidence="2" type="ORF">M9Y10_034043</name>
</gene>
<feature type="region of interest" description="Disordered" evidence="1">
    <location>
        <begin position="449"/>
        <end position="488"/>
    </location>
</feature>
<protein>
    <submittedName>
        <fullName evidence="2">Uncharacterized protein</fullName>
    </submittedName>
</protein>